<dbReference type="OrthoDB" id="8910514at2759"/>
<dbReference type="EMBL" id="RJVU01035218">
    <property type="protein sequence ID" value="ROL47894.1"/>
    <property type="molecule type" value="Genomic_DNA"/>
</dbReference>
<keyword evidence="2" id="KW-1185">Reference proteome</keyword>
<dbReference type="InterPro" id="IPR013083">
    <property type="entry name" value="Znf_RING/FYVE/PHD"/>
</dbReference>
<dbReference type="Proteomes" id="UP000281406">
    <property type="component" value="Unassembled WGS sequence"/>
</dbReference>
<evidence type="ECO:0000313" key="1">
    <source>
        <dbReference type="EMBL" id="ROL47894.1"/>
    </source>
</evidence>
<dbReference type="AlphaFoldDB" id="A0A3N0YNY8"/>
<dbReference type="Gene3D" id="3.30.40.10">
    <property type="entry name" value="Zinc/RING finger domain, C3HC4 (zinc finger)"/>
    <property type="match status" value="1"/>
</dbReference>
<sequence length="147" mass="16527">MAEARVSQDEFTCSVCLDLLKDPVTIHCGHSYWLHVVNITTDMDSPNRAMWKAFGVDHNKTSVPHPARPDRRLYFMPDVPHLVKNLKSALVRGQTFTIPADTVEKEKLEACANRNCDGNIFNPINTARHAGPGTHVCVDQQVYPRMS</sequence>
<protein>
    <recommendedName>
        <fullName evidence="3">Transposable element P transposase</fullName>
    </recommendedName>
</protein>
<organism evidence="1 2">
    <name type="scientific">Anabarilius grahami</name>
    <name type="common">Kanglang fish</name>
    <name type="synonym">Barilius grahami</name>
    <dbReference type="NCBI Taxonomy" id="495550"/>
    <lineage>
        <taxon>Eukaryota</taxon>
        <taxon>Metazoa</taxon>
        <taxon>Chordata</taxon>
        <taxon>Craniata</taxon>
        <taxon>Vertebrata</taxon>
        <taxon>Euteleostomi</taxon>
        <taxon>Actinopterygii</taxon>
        <taxon>Neopterygii</taxon>
        <taxon>Teleostei</taxon>
        <taxon>Ostariophysi</taxon>
        <taxon>Cypriniformes</taxon>
        <taxon>Xenocyprididae</taxon>
        <taxon>Xenocypridinae</taxon>
        <taxon>Xenocypridinae incertae sedis</taxon>
        <taxon>Anabarilius</taxon>
    </lineage>
</organism>
<gene>
    <name evidence="1" type="ORF">DPX16_18171</name>
</gene>
<comment type="caution">
    <text evidence="1">The sequence shown here is derived from an EMBL/GenBank/DDBJ whole genome shotgun (WGS) entry which is preliminary data.</text>
</comment>
<accession>A0A3N0YNY8</accession>
<dbReference type="SUPFAM" id="SSF57850">
    <property type="entry name" value="RING/U-box"/>
    <property type="match status" value="1"/>
</dbReference>
<name>A0A3N0YNY8_ANAGA</name>
<evidence type="ECO:0008006" key="3">
    <source>
        <dbReference type="Google" id="ProtNLM"/>
    </source>
</evidence>
<dbReference type="Pfam" id="PF15227">
    <property type="entry name" value="zf-C3HC4_4"/>
    <property type="match status" value="1"/>
</dbReference>
<evidence type="ECO:0000313" key="2">
    <source>
        <dbReference type="Proteomes" id="UP000281406"/>
    </source>
</evidence>
<reference evidence="1 2" key="1">
    <citation type="submission" date="2018-10" db="EMBL/GenBank/DDBJ databases">
        <title>Genome assembly for a Yunnan-Guizhou Plateau 3E fish, Anabarilius grahami (Regan), and its evolutionary and genetic applications.</title>
        <authorList>
            <person name="Jiang W."/>
        </authorList>
    </citation>
    <scope>NUCLEOTIDE SEQUENCE [LARGE SCALE GENOMIC DNA]</scope>
    <source>
        <strain evidence="1">AG-KIZ</strain>
        <tissue evidence="1">Muscle</tissue>
    </source>
</reference>
<proteinExistence type="predicted"/>